<dbReference type="SUPFAM" id="SSF54197">
    <property type="entry name" value="HIT-like"/>
    <property type="match status" value="1"/>
</dbReference>
<dbReference type="AlphaFoldDB" id="A0A841BV19"/>
<organism evidence="1 2">
    <name type="scientific">Allocatelliglobosispora scoriae</name>
    <dbReference type="NCBI Taxonomy" id="643052"/>
    <lineage>
        <taxon>Bacteria</taxon>
        <taxon>Bacillati</taxon>
        <taxon>Actinomycetota</taxon>
        <taxon>Actinomycetes</taxon>
        <taxon>Micromonosporales</taxon>
        <taxon>Micromonosporaceae</taxon>
        <taxon>Allocatelliglobosispora</taxon>
    </lineage>
</organism>
<dbReference type="Gene3D" id="3.30.428.10">
    <property type="entry name" value="HIT-like"/>
    <property type="match status" value="1"/>
</dbReference>
<gene>
    <name evidence="1" type="ORF">F4553_004388</name>
</gene>
<dbReference type="EMBL" id="JACHMN010000002">
    <property type="protein sequence ID" value="MBB5871009.1"/>
    <property type="molecule type" value="Genomic_DNA"/>
</dbReference>
<reference evidence="1 2" key="1">
    <citation type="submission" date="2020-08" db="EMBL/GenBank/DDBJ databases">
        <title>Sequencing the genomes of 1000 actinobacteria strains.</title>
        <authorList>
            <person name="Klenk H.-P."/>
        </authorList>
    </citation>
    <scope>NUCLEOTIDE SEQUENCE [LARGE SCALE GENOMIC DNA]</scope>
    <source>
        <strain evidence="1 2">DSM 45362</strain>
    </source>
</reference>
<dbReference type="RefSeq" id="WP_312875301.1">
    <property type="nucleotide sequence ID" value="NZ_JACHMN010000002.1"/>
</dbReference>
<dbReference type="InterPro" id="IPR036265">
    <property type="entry name" value="HIT-like_sf"/>
</dbReference>
<keyword evidence="1" id="KW-0378">Hydrolase</keyword>
<dbReference type="Proteomes" id="UP000587527">
    <property type="component" value="Unassembled WGS sequence"/>
</dbReference>
<accession>A0A841BV19</accession>
<evidence type="ECO:0000313" key="1">
    <source>
        <dbReference type="EMBL" id="MBB5871009.1"/>
    </source>
</evidence>
<protein>
    <submittedName>
        <fullName evidence="1">Diadenosine tetraphosphate (Ap4A) HIT family hydrolase</fullName>
    </submittedName>
</protein>
<sequence length="204" mass="22880">MSNTPANSSLPLPPFVGWDTFPFEGDLKVKSLDASVAVEPTRSGEDSSDCSACAATDDKYVWVNERWRVRTMDRPTGLPMVLLLEPRSHLDLGDLSNLLAAELGVMTVRIERAIRSLDNIARVHVNRWGDGGAHLHVWFMARPYGQLQLRGSFLSMWDEILPPIDEVKWREDLSHIAAWLEDFGGTAIAQPPKIVWTAPDRFDT</sequence>
<dbReference type="GO" id="GO:0016787">
    <property type="term" value="F:hydrolase activity"/>
    <property type="evidence" value="ECO:0007669"/>
    <property type="project" value="UniProtKB-KW"/>
</dbReference>
<name>A0A841BV19_9ACTN</name>
<keyword evidence="2" id="KW-1185">Reference proteome</keyword>
<evidence type="ECO:0000313" key="2">
    <source>
        <dbReference type="Proteomes" id="UP000587527"/>
    </source>
</evidence>
<proteinExistence type="predicted"/>
<comment type="caution">
    <text evidence="1">The sequence shown here is derived from an EMBL/GenBank/DDBJ whole genome shotgun (WGS) entry which is preliminary data.</text>
</comment>